<keyword evidence="9" id="KW-0539">Nucleus</keyword>
<dbReference type="PANTHER" id="PTHR13135:SF0">
    <property type="entry name" value="PHOSPHORYLATED ADAPTER RNA EXPORT PROTEIN"/>
    <property type="match status" value="1"/>
</dbReference>
<dbReference type="Pfam" id="PF10258">
    <property type="entry name" value="PHAX_RNA-bd"/>
    <property type="match status" value="1"/>
</dbReference>
<dbReference type="PANTHER" id="PTHR13135">
    <property type="entry name" value="CYTOSOLIC RESINIFERATOXIN BINDING PROTEIN RBP-26"/>
    <property type="match status" value="1"/>
</dbReference>
<evidence type="ECO:0000256" key="10">
    <source>
        <dbReference type="ARBA" id="ARBA00030834"/>
    </source>
</evidence>
<accession>A0ABN8I1B8</accession>
<feature type="compositionally biased region" description="Acidic residues" evidence="11">
    <location>
        <begin position="7"/>
        <end position="29"/>
    </location>
</feature>
<keyword evidence="14" id="KW-1185">Reference proteome</keyword>
<feature type="region of interest" description="Disordered" evidence="11">
    <location>
        <begin position="215"/>
        <end position="314"/>
    </location>
</feature>
<name>A0ABN8I1B8_9NEOP</name>
<evidence type="ECO:0000313" key="14">
    <source>
        <dbReference type="Proteomes" id="UP000837857"/>
    </source>
</evidence>
<evidence type="ECO:0000256" key="8">
    <source>
        <dbReference type="ARBA" id="ARBA00022927"/>
    </source>
</evidence>
<keyword evidence="7" id="KW-0694">RNA-binding</keyword>
<evidence type="ECO:0000259" key="12">
    <source>
        <dbReference type="Pfam" id="PF10258"/>
    </source>
</evidence>
<feature type="compositionally biased region" description="Basic residues" evidence="11">
    <location>
        <begin position="221"/>
        <end position="231"/>
    </location>
</feature>
<feature type="domain" description="Phosphorylated adapter RNA export protein RNA-binding" evidence="12">
    <location>
        <begin position="133"/>
        <end position="216"/>
    </location>
</feature>
<evidence type="ECO:0000256" key="9">
    <source>
        <dbReference type="ARBA" id="ARBA00023242"/>
    </source>
</evidence>
<keyword evidence="5" id="KW-0813">Transport</keyword>
<proteinExistence type="inferred from homology"/>
<comment type="similarity">
    <text evidence="3">Belongs to the PHAX family.</text>
</comment>
<evidence type="ECO:0000256" key="4">
    <source>
        <dbReference type="ARBA" id="ARBA00016856"/>
    </source>
</evidence>
<feature type="compositionally biased region" description="Basic and acidic residues" evidence="11">
    <location>
        <begin position="272"/>
        <end position="288"/>
    </location>
</feature>
<dbReference type="Proteomes" id="UP000837857">
    <property type="component" value="Chromosome 14"/>
</dbReference>
<organism evidence="13 14">
    <name type="scientific">Iphiclides podalirius</name>
    <name type="common">scarce swallowtail</name>
    <dbReference type="NCBI Taxonomy" id="110791"/>
    <lineage>
        <taxon>Eukaryota</taxon>
        <taxon>Metazoa</taxon>
        <taxon>Ecdysozoa</taxon>
        <taxon>Arthropoda</taxon>
        <taxon>Hexapoda</taxon>
        <taxon>Insecta</taxon>
        <taxon>Pterygota</taxon>
        <taxon>Neoptera</taxon>
        <taxon>Endopterygota</taxon>
        <taxon>Lepidoptera</taxon>
        <taxon>Glossata</taxon>
        <taxon>Ditrysia</taxon>
        <taxon>Papilionoidea</taxon>
        <taxon>Papilionidae</taxon>
        <taxon>Papilioninae</taxon>
        <taxon>Iphiclides</taxon>
    </lineage>
</organism>
<reference evidence="13" key="1">
    <citation type="submission" date="2022-03" db="EMBL/GenBank/DDBJ databases">
        <authorList>
            <person name="Martin H S."/>
        </authorList>
    </citation>
    <scope>NUCLEOTIDE SEQUENCE</scope>
</reference>
<protein>
    <recommendedName>
        <fullName evidence="4">Phosphorylated adapter RNA export protein</fullName>
    </recommendedName>
    <alternativeName>
        <fullName evidence="10">RNA U small nuclear RNA export adapter protein</fullName>
    </alternativeName>
</protein>
<keyword evidence="6" id="KW-0963">Cytoplasm</keyword>
<evidence type="ECO:0000256" key="1">
    <source>
        <dbReference type="ARBA" id="ARBA00004123"/>
    </source>
</evidence>
<evidence type="ECO:0000256" key="2">
    <source>
        <dbReference type="ARBA" id="ARBA00004496"/>
    </source>
</evidence>
<dbReference type="EMBL" id="OW152826">
    <property type="protein sequence ID" value="CAH2042594.1"/>
    <property type="molecule type" value="Genomic_DNA"/>
</dbReference>
<feature type="region of interest" description="Disordered" evidence="11">
    <location>
        <begin position="1"/>
        <end position="96"/>
    </location>
</feature>
<keyword evidence="8" id="KW-0653">Protein transport</keyword>
<dbReference type="Gene3D" id="1.10.10.1440">
    <property type="entry name" value="PHAX RNA-binding domain"/>
    <property type="match status" value="1"/>
</dbReference>
<evidence type="ECO:0000256" key="11">
    <source>
        <dbReference type="SAM" id="MobiDB-lite"/>
    </source>
</evidence>
<feature type="non-terminal residue" evidence="13">
    <location>
        <position position="329"/>
    </location>
</feature>
<dbReference type="InterPro" id="IPR019385">
    <property type="entry name" value="PHAX_RNA-binding_domain"/>
</dbReference>
<feature type="compositionally biased region" description="Basic residues" evidence="11">
    <location>
        <begin position="75"/>
        <end position="86"/>
    </location>
</feature>
<comment type="subcellular location">
    <subcellularLocation>
        <location evidence="2">Cytoplasm</location>
    </subcellularLocation>
    <subcellularLocation>
        <location evidence="1">Nucleus</location>
    </subcellularLocation>
</comment>
<evidence type="ECO:0000256" key="3">
    <source>
        <dbReference type="ARBA" id="ARBA00006094"/>
    </source>
</evidence>
<gene>
    <name evidence="13" type="ORF">IPOD504_LOCUS3946</name>
</gene>
<dbReference type="InterPro" id="IPR038092">
    <property type="entry name" value="PHAX_RNA-binding_sf"/>
</dbReference>
<evidence type="ECO:0000256" key="6">
    <source>
        <dbReference type="ARBA" id="ARBA00022490"/>
    </source>
</evidence>
<sequence>MMSTTEADLDVEVSLEREEGELEDSDVEEGTYIPLARPEAFNPPSLVNMQIQDEVSDEPSPEESSASESDEEPRRRPKRTKLRLRQPHQQQPSKRNKYNVWCKTVQEDLLTEDMKPRYLPDLMVTLKDPLDNIAKEIAEKLSEEKKDLVGRIIQELGASKAIEIYKETQRVEADGGMLVMNGTRRRTPGGIYFFLLKHDEDISQAMINQIFNEDRKDTSRKIKKARGKSRQKVMEQLKQSLTDSELPSLLSRGEATVKTEHGSNPPPSPATDARECSSDTDGHSHTDAPLHSPSRAHSPLPNRTDPRQIQDYDDDDFLEVMCNDDMDLF</sequence>
<evidence type="ECO:0000256" key="7">
    <source>
        <dbReference type="ARBA" id="ARBA00022884"/>
    </source>
</evidence>
<evidence type="ECO:0000313" key="13">
    <source>
        <dbReference type="EMBL" id="CAH2042594.1"/>
    </source>
</evidence>
<dbReference type="InterPro" id="IPR039047">
    <property type="entry name" value="PHAX"/>
</dbReference>
<evidence type="ECO:0000256" key="5">
    <source>
        <dbReference type="ARBA" id="ARBA00022448"/>
    </source>
</evidence>